<gene>
    <name evidence="2" type="ORF">JTJ23_09415</name>
</gene>
<dbReference type="AlphaFoldDB" id="A0A939CHR4"/>
<name>A0A939CHR4_9FIRM</name>
<sequence>MRKRNRKRTAVSLAAMMVLGMLGNTGITARAEDVEQEAVAPQSESADMIAVDISWGSLAFTYKDGQWDPETCTYIGGGWEADPEGGASVSVINNGTAAVQVEYQFTAAEQTVVKNLQGTFVDGNNQPIQILSIPAGGAAQKAELHLESDRPTESFDTTIGTINIVIRE</sequence>
<feature type="chain" id="PRO_5037413599" description="Secreted protein" evidence="1">
    <location>
        <begin position="32"/>
        <end position="168"/>
    </location>
</feature>
<keyword evidence="1" id="KW-0732">Signal</keyword>
<dbReference type="Proteomes" id="UP000737612">
    <property type="component" value="Unassembled WGS sequence"/>
</dbReference>
<protein>
    <recommendedName>
        <fullName evidence="4">Secreted protein</fullName>
    </recommendedName>
</protein>
<evidence type="ECO:0008006" key="4">
    <source>
        <dbReference type="Google" id="ProtNLM"/>
    </source>
</evidence>
<reference evidence="2" key="1">
    <citation type="submission" date="2021-02" db="EMBL/GenBank/DDBJ databases">
        <title>Metagenome-assembled genomes from human diarrheal sample B26.</title>
        <authorList>
            <person name="Ateba T.P."/>
            <person name="Alayande K.A."/>
            <person name="Mwanza M."/>
        </authorList>
    </citation>
    <scope>NUCLEOTIDE SEQUENCE</scope>
    <source>
        <strain evidence="2">06WH</strain>
    </source>
</reference>
<evidence type="ECO:0000313" key="3">
    <source>
        <dbReference type="Proteomes" id="UP000737612"/>
    </source>
</evidence>
<evidence type="ECO:0000256" key="1">
    <source>
        <dbReference type="SAM" id="SignalP"/>
    </source>
</evidence>
<dbReference type="EMBL" id="JAFHBD010000038">
    <property type="protein sequence ID" value="MBN2953797.1"/>
    <property type="molecule type" value="Genomic_DNA"/>
</dbReference>
<proteinExistence type="predicted"/>
<organism evidence="2 3">
    <name type="scientific">Fusicatenibacter saccharivorans</name>
    <dbReference type="NCBI Taxonomy" id="1150298"/>
    <lineage>
        <taxon>Bacteria</taxon>
        <taxon>Bacillati</taxon>
        <taxon>Bacillota</taxon>
        <taxon>Clostridia</taxon>
        <taxon>Lachnospirales</taxon>
        <taxon>Lachnospiraceae</taxon>
        <taxon>Fusicatenibacter</taxon>
    </lineage>
</organism>
<accession>A0A939CHR4</accession>
<comment type="caution">
    <text evidence="2">The sequence shown here is derived from an EMBL/GenBank/DDBJ whole genome shotgun (WGS) entry which is preliminary data.</text>
</comment>
<feature type="signal peptide" evidence="1">
    <location>
        <begin position="1"/>
        <end position="31"/>
    </location>
</feature>
<evidence type="ECO:0000313" key="2">
    <source>
        <dbReference type="EMBL" id="MBN2953797.1"/>
    </source>
</evidence>